<gene>
    <name evidence="3" type="ORF">FZC85_01880</name>
</gene>
<proteinExistence type="predicted"/>
<dbReference type="RefSeq" id="WP_148967506.1">
    <property type="nucleotide sequence ID" value="NZ_JBNIKW010000001.1"/>
</dbReference>
<comment type="caution">
    <text evidence="3">The sequence shown here is derived from an EMBL/GenBank/DDBJ whole genome shotgun (WGS) entry which is preliminary data.</text>
</comment>
<dbReference type="Pfam" id="PF20862">
    <property type="entry name" value="DUF6843"/>
    <property type="match status" value="1"/>
</dbReference>
<keyword evidence="1" id="KW-1133">Transmembrane helix</keyword>
<protein>
    <recommendedName>
        <fullName evidence="2">DUF6843 domain-containing protein</fullName>
    </recommendedName>
</protein>
<feature type="domain" description="DUF6843" evidence="2">
    <location>
        <begin position="153"/>
        <end position="270"/>
    </location>
</feature>
<evidence type="ECO:0000259" key="2">
    <source>
        <dbReference type="Pfam" id="PF20862"/>
    </source>
</evidence>
<evidence type="ECO:0000313" key="4">
    <source>
        <dbReference type="Proteomes" id="UP000324269"/>
    </source>
</evidence>
<dbReference type="AlphaFoldDB" id="A0A5D4U3C8"/>
<evidence type="ECO:0000313" key="3">
    <source>
        <dbReference type="EMBL" id="TYS88212.1"/>
    </source>
</evidence>
<keyword evidence="1" id="KW-0472">Membrane</keyword>
<dbReference type="EMBL" id="VTEZ01000001">
    <property type="protein sequence ID" value="TYS88212.1"/>
    <property type="molecule type" value="Genomic_DNA"/>
</dbReference>
<evidence type="ECO:0000256" key="1">
    <source>
        <dbReference type="SAM" id="Phobius"/>
    </source>
</evidence>
<feature type="transmembrane region" description="Helical" evidence="1">
    <location>
        <begin position="12"/>
        <end position="45"/>
    </location>
</feature>
<dbReference type="Proteomes" id="UP000324269">
    <property type="component" value="Unassembled WGS sequence"/>
</dbReference>
<feature type="transmembrane region" description="Helical" evidence="1">
    <location>
        <begin position="65"/>
        <end position="98"/>
    </location>
</feature>
<accession>A0A5D4U3C8</accession>
<feature type="transmembrane region" description="Helical" evidence="1">
    <location>
        <begin position="119"/>
        <end position="140"/>
    </location>
</feature>
<name>A0A5D4U3C8_9BACI</name>
<keyword evidence="1" id="KW-0812">Transmembrane</keyword>
<dbReference type="InterPro" id="IPR049293">
    <property type="entry name" value="DUF6843"/>
</dbReference>
<dbReference type="OrthoDB" id="68404at2"/>
<organism evidence="3 4">
    <name type="scientific">Rossellomorea aquimaris</name>
    <dbReference type="NCBI Taxonomy" id="189382"/>
    <lineage>
        <taxon>Bacteria</taxon>
        <taxon>Bacillati</taxon>
        <taxon>Bacillota</taxon>
        <taxon>Bacilli</taxon>
        <taxon>Bacillales</taxon>
        <taxon>Bacillaceae</taxon>
        <taxon>Rossellomorea</taxon>
    </lineage>
</organism>
<sequence length="293" mass="33154">MNKIKPALHTSLILSTFLMIFSIMDGGIWLFPIVFTYSFAGNLAYGAPVSLLSDWLTRKLVKGRLFVAAFIHAFFGAITYFVIDGFAWFAVICAVIFFFIDEWLKRKKTKAPHRENKRFYLTLVIVVCVVAIVMLAVNWISGNNQGEIIKNRSLIPEGYEGTVVIFYGMPERPALEKDGGFTVIPIKIESLPTLMRTDIERYGIYQTSTQDRGYSINQNQYFYVDEEGKRTLLDNDCIYHSGGGGVTGSDGKEIVYDKFQVTNSACGEDFSLKGNERYSAQGREIGKYWSSLY</sequence>
<reference evidence="3 4" key="1">
    <citation type="submission" date="2019-08" db="EMBL/GenBank/DDBJ databases">
        <title>Bacillus genomes from the desert of Cuatro Cienegas, Coahuila.</title>
        <authorList>
            <person name="Olmedo-Alvarez G."/>
        </authorList>
    </citation>
    <scope>NUCLEOTIDE SEQUENCE [LARGE SCALE GENOMIC DNA]</scope>
    <source>
        <strain evidence="3 4">CH87b_3T</strain>
    </source>
</reference>